<keyword evidence="16" id="KW-1185">Reference proteome</keyword>
<dbReference type="EMBL" id="BAABLW010000002">
    <property type="protein sequence ID" value="GAA4914526.1"/>
    <property type="molecule type" value="Genomic_DNA"/>
</dbReference>
<comment type="cofactor">
    <cofactor evidence="12">
        <name>a divalent metal cation</name>
        <dbReference type="ChEBI" id="CHEBI:60240"/>
    </cofactor>
    <text evidence="12">Binds 1 divalent metal cation per subunit.</text>
</comment>
<evidence type="ECO:0000256" key="3">
    <source>
        <dbReference type="ARBA" id="ARBA00004709"/>
    </source>
</evidence>
<feature type="binding site" evidence="12">
    <location>
        <begin position="414"/>
        <end position="417"/>
    </location>
    <ligand>
        <name>4-CDP-2-C-methyl-D-erythritol 2-phosphate</name>
        <dbReference type="ChEBI" id="CHEBI:57919"/>
    </ligand>
</feature>
<comment type="function">
    <text evidence="12">Involved in the biosynthesis of isopentenyl diphosphate (IPP) and dimethylallyl diphosphate (DMAPP), two major building blocks of isoprenoid compounds. Catalyzes the conversion of 4-diphosphocytidyl-2-C-methyl-D-erythritol 2-phosphate (CDP-ME2P) to 2-C-methyl-D-erythritol 2,4-cyclodiphosphate (ME-CPP) with a corresponding release of cytidine 5-monophosphate (CMP).</text>
</comment>
<keyword evidence="10 12" id="KW-0456">Lyase</keyword>
<evidence type="ECO:0000256" key="2">
    <source>
        <dbReference type="ARBA" id="ARBA00001282"/>
    </source>
</evidence>
<evidence type="ECO:0000256" key="1">
    <source>
        <dbReference type="ARBA" id="ARBA00000200"/>
    </source>
</evidence>
<reference evidence="16" key="1">
    <citation type="journal article" date="2019" name="Int. J. Syst. Evol. Microbiol.">
        <title>The Global Catalogue of Microorganisms (GCM) 10K type strain sequencing project: providing services to taxonomists for standard genome sequencing and annotation.</title>
        <authorList>
            <consortium name="The Broad Institute Genomics Platform"/>
            <consortium name="The Broad Institute Genome Sequencing Center for Infectious Disease"/>
            <person name="Wu L."/>
            <person name="Ma J."/>
        </authorList>
    </citation>
    <scope>NUCLEOTIDE SEQUENCE [LARGE SCALE GENOMIC DNA]</scope>
    <source>
        <strain evidence="16">JCM 19129</strain>
    </source>
</reference>
<feature type="site" description="Positions MEP for the nucleophilic attack" evidence="13">
    <location>
        <position position="251"/>
    </location>
</feature>
<evidence type="ECO:0000256" key="9">
    <source>
        <dbReference type="ARBA" id="ARBA00023229"/>
    </source>
</evidence>
<evidence type="ECO:0000256" key="13">
    <source>
        <dbReference type="HAMAP-Rule" id="MF_00108"/>
    </source>
</evidence>
<feature type="site" description="Transition state stabilizer" evidence="13">
    <location>
        <position position="28"/>
    </location>
</feature>
<dbReference type="NCBIfam" id="TIGR00151">
    <property type="entry name" value="ispF"/>
    <property type="match status" value="1"/>
</dbReference>
<dbReference type="HAMAP" id="MF_00107">
    <property type="entry name" value="IspF"/>
    <property type="match status" value="1"/>
</dbReference>
<keyword evidence="7 13" id="KW-0548">Nucleotidyltransferase</keyword>
<comment type="caution">
    <text evidence="12">Lacks conserved residue(s) required for the propagation of feature annotation.</text>
</comment>
<keyword evidence="9 12" id="KW-0414">Isoprene biosynthesis</keyword>
<feature type="site" description="Transition state stabilizer" evidence="13">
    <location>
        <position position="35"/>
    </location>
</feature>
<feature type="domain" description="2-C-methyl-D-erythritol 2,4-cyclodiphosphate synthase" evidence="14">
    <location>
        <begin position="279"/>
        <end position="436"/>
    </location>
</feature>
<feature type="site" description="Positions MEP for the nucleophilic attack" evidence="13">
    <location>
        <position position="191"/>
    </location>
</feature>
<dbReference type="CDD" id="cd02516">
    <property type="entry name" value="CDP-ME_synthetase"/>
    <property type="match status" value="1"/>
</dbReference>
<evidence type="ECO:0000256" key="4">
    <source>
        <dbReference type="ARBA" id="ARBA00004787"/>
    </source>
</evidence>
<dbReference type="InterPro" id="IPR029044">
    <property type="entry name" value="Nucleotide-diphossugar_trans"/>
</dbReference>
<dbReference type="NCBIfam" id="TIGR00453">
    <property type="entry name" value="ispD"/>
    <property type="match status" value="1"/>
</dbReference>
<dbReference type="HAMAP" id="MF_00108">
    <property type="entry name" value="IspD"/>
    <property type="match status" value="1"/>
</dbReference>
<feature type="site" description="Transition state stabilizer" evidence="12">
    <location>
        <position position="314"/>
    </location>
</feature>
<evidence type="ECO:0000256" key="5">
    <source>
        <dbReference type="ARBA" id="ARBA00009789"/>
    </source>
</evidence>
<sequence>MTQRPTDALFSTGDPRALVIVAAGSGTRLGYGVPKAAVPLAGRSILSRALDAVTAELGLGLLVVVVPPDPNAEATRQQLVAEANAVEATGVRVVVVSGGSTRASSVNEGLASVQEHARHHDWPAERTTVLIHDAARPLTPPEVFQRVLQAVEGGAEAVVPAVPVTDTIKQVSAAGTDASAELEIVGSTPARSQLRAVQTPQGFTLDLLERALEHTVGLSDEEAAALTDEAMIAEHLGVEVAVVAGHPRALKITTETDLLTATALLQETHMPAAQAPLPRVGIGHDIHAFAPEDQPTELWLAGLHWPGQQGLSGHSDGDAVAHACCDALFSAAGLGDLGVHFGADTMGTSRPELAGASGVMLLAEAAAIVRRAGFRIGSLSVQFIGNRPKFGPRREEAQRALSEAAGAPVAVSATTADGLGFTGRAEGIMATATAVLVKD</sequence>
<dbReference type="SUPFAM" id="SSF69765">
    <property type="entry name" value="IpsF-like"/>
    <property type="match status" value="1"/>
</dbReference>
<dbReference type="InterPro" id="IPR001228">
    <property type="entry name" value="IspD"/>
</dbReference>
<feature type="binding site" evidence="12">
    <location>
        <position position="322"/>
    </location>
    <ligand>
        <name>a divalent metal cation</name>
        <dbReference type="ChEBI" id="CHEBI:60240"/>
    </ligand>
</feature>
<dbReference type="PANTHER" id="PTHR32125">
    <property type="entry name" value="2-C-METHYL-D-ERYTHRITOL 4-PHOSPHATE CYTIDYLYLTRANSFERASE, CHLOROPLASTIC"/>
    <property type="match status" value="1"/>
</dbReference>
<dbReference type="Gene3D" id="3.30.1330.50">
    <property type="entry name" value="2-C-methyl-D-erythritol 2,4-cyclodiphosphate synthase"/>
    <property type="match status" value="1"/>
</dbReference>
<dbReference type="InterPro" id="IPR034683">
    <property type="entry name" value="IspD/TarI"/>
</dbReference>
<keyword evidence="6 13" id="KW-0808">Transferase</keyword>
<feature type="binding site" evidence="12">
    <location>
        <position position="285"/>
    </location>
    <ligand>
        <name>a divalent metal cation</name>
        <dbReference type="ChEBI" id="CHEBI:60240"/>
    </ligand>
</feature>
<evidence type="ECO:0000259" key="14">
    <source>
        <dbReference type="Pfam" id="PF02542"/>
    </source>
</evidence>
<protein>
    <recommendedName>
        <fullName evidence="12 13">Multifunctional fusion protein</fullName>
    </recommendedName>
    <domain>
        <recommendedName>
            <fullName evidence="12">2-C-methyl-D-erythritol 2,4-cyclodiphosphate synthase</fullName>
            <shortName evidence="12">MECDP-synthase</shortName>
            <shortName evidence="12">MECPP-synthase</shortName>
            <shortName evidence="12">MECPS</shortName>
            <ecNumber evidence="12">4.6.1.12</ecNumber>
        </recommendedName>
    </domain>
    <domain>
        <recommendedName>
            <fullName evidence="13">2-C-methyl-D-erythritol 4-phosphate cytidylyltransferase</fullName>
            <ecNumber evidence="13">2.7.7.60</ecNumber>
        </recommendedName>
        <alternativeName>
            <fullName evidence="13">4-diphosphocytidyl-2C-methyl-D-erythritol synthase</fullName>
        </alternativeName>
        <alternativeName>
            <fullName evidence="13">MEP cytidylyltransferase</fullName>
            <shortName evidence="13">MCT</shortName>
        </alternativeName>
    </domain>
</protein>
<evidence type="ECO:0000256" key="11">
    <source>
        <dbReference type="ARBA" id="ARBA00023268"/>
    </source>
</evidence>
<feature type="binding site" evidence="12">
    <location>
        <begin position="336"/>
        <end position="338"/>
    </location>
    <ligand>
        <name>4-CDP-2-C-methyl-D-erythritol 2-phosphate</name>
        <dbReference type="ChEBI" id="CHEBI:57919"/>
    </ligand>
</feature>
<feature type="binding site" evidence="12">
    <location>
        <position position="424"/>
    </location>
    <ligand>
        <name>4-CDP-2-C-methyl-D-erythritol 2-phosphate</name>
        <dbReference type="ChEBI" id="CHEBI:57919"/>
    </ligand>
</feature>
<dbReference type="InterPro" id="IPR003526">
    <property type="entry name" value="MECDP_synthase"/>
</dbReference>
<dbReference type="Pfam" id="PF01128">
    <property type="entry name" value="IspD"/>
    <property type="match status" value="1"/>
</dbReference>
<evidence type="ECO:0000256" key="10">
    <source>
        <dbReference type="ARBA" id="ARBA00023239"/>
    </source>
</evidence>
<dbReference type="Gene3D" id="3.90.550.10">
    <property type="entry name" value="Spore Coat Polysaccharide Biosynthesis Protein SpsA, Chain A"/>
    <property type="match status" value="1"/>
</dbReference>
<gene>
    <name evidence="12" type="primary">ispF</name>
    <name evidence="13" type="synonym">ispD</name>
    <name evidence="15" type="ORF">GCM10025790_06840</name>
</gene>
<evidence type="ECO:0000256" key="8">
    <source>
        <dbReference type="ARBA" id="ARBA00022723"/>
    </source>
</evidence>
<dbReference type="Proteomes" id="UP001500368">
    <property type="component" value="Unassembled WGS sequence"/>
</dbReference>
<name>A0ABP9FS06_9MICC</name>
<organism evidence="15 16">
    <name type="scientific">Nesterenkonia rhizosphaerae</name>
    <dbReference type="NCBI Taxonomy" id="1348272"/>
    <lineage>
        <taxon>Bacteria</taxon>
        <taxon>Bacillati</taxon>
        <taxon>Actinomycetota</taxon>
        <taxon>Actinomycetes</taxon>
        <taxon>Micrococcales</taxon>
        <taxon>Micrococcaceae</taxon>
        <taxon>Nesterenkonia</taxon>
    </lineage>
</organism>
<evidence type="ECO:0000256" key="7">
    <source>
        <dbReference type="ARBA" id="ARBA00022695"/>
    </source>
</evidence>
<comment type="pathway">
    <text evidence="4 13">Isoprenoid biosynthesis; isopentenyl diphosphate biosynthesis via DXP pathway; isopentenyl diphosphate from 1-deoxy-D-xylulose 5-phosphate: step 2/6.</text>
</comment>
<proteinExistence type="inferred from homology"/>
<dbReference type="SUPFAM" id="SSF53448">
    <property type="entry name" value="Nucleotide-diphospho-sugar transferases"/>
    <property type="match status" value="1"/>
</dbReference>
<keyword evidence="8 12" id="KW-0479">Metal-binding</keyword>
<evidence type="ECO:0000256" key="12">
    <source>
        <dbReference type="HAMAP-Rule" id="MF_00107"/>
    </source>
</evidence>
<comment type="similarity">
    <text evidence="5 13">Belongs to the IspD/TarI cytidylyltransferase family. IspD subfamily.</text>
</comment>
<dbReference type="PROSITE" id="PS01295">
    <property type="entry name" value="ISPD"/>
    <property type="match status" value="1"/>
</dbReference>
<feature type="binding site" evidence="12">
    <location>
        <position position="421"/>
    </location>
    <ligand>
        <name>4-CDP-2-C-methyl-D-erythritol 2-phosphate</name>
        <dbReference type="ChEBI" id="CHEBI:57919"/>
    </ligand>
</feature>
<accession>A0ABP9FS06</accession>
<feature type="binding site" evidence="12">
    <location>
        <begin position="314"/>
        <end position="315"/>
    </location>
    <ligand>
        <name>4-CDP-2-C-methyl-D-erythritol 2-phosphate</name>
        <dbReference type="ChEBI" id="CHEBI:57919"/>
    </ligand>
</feature>
<dbReference type="EC" id="2.7.7.60" evidence="13"/>
<comment type="similarity">
    <text evidence="12">Belongs to the IspF family.</text>
</comment>
<dbReference type="Pfam" id="PF02542">
    <property type="entry name" value="YgbB"/>
    <property type="match status" value="1"/>
</dbReference>
<keyword evidence="11" id="KW-0511">Multifunctional enzyme</keyword>
<feature type="site" description="Transition state stabilizer" evidence="12">
    <location>
        <position position="415"/>
    </location>
</feature>
<comment type="catalytic activity">
    <reaction evidence="2 13">
        <text>2-C-methyl-D-erythritol 4-phosphate + CTP + H(+) = 4-CDP-2-C-methyl-D-erythritol + diphosphate</text>
        <dbReference type="Rhea" id="RHEA:13429"/>
        <dbReference type="ChEBI" id="CHEBI:15378"/>
        <dbReference type="ChEBI" id="CHEBI:33019"/>
        <dbReference type="ChEBI" id="CHEBI:37563"/>
        <dbReference type="ChEBI" id="CHEBI:57823"/>
        <dbReference type="ChEBI" id="CHEBI:58262"/>
        <dbReference type="EC" id="2.7.7.60"/>
    </reaction>
</comment>
<comment type="catalytic activity">
    <reaction evidence="1 12">
        <text>4-CDP-2-C-methyl-D-erythritol 2-phosphate = 2-C-methyl-D-erythritol 2,4-cyclic diphosphate + CMP</text>
        <dbReference type="Rhea" id="RHEA:23864"/>
        <dbReference type="ChEBI" id="CHEBI:57919"/>
        <dbReference type="ChEBI" id="CHEBI:58483"/>
        <dbReference type="ChEBI" id="CHEBI:60377"/>
        <dbReference type="EC" id="4.6.1.12"/>
    </reaction>
</comment>
<evidence type="ECO:0000313" key="16">
    <source>
        <dbReference type="Proteomes" id="UP001500368"/>
    </source>
</evidence>
<dbReference type="InterPro" id="IPR036571">
    <property type="entry name" value="MECDP_synthase_sf"/>
</dbReference>
<comment type="function">
    <text evidence="13">Catalyzes the formation of 4-diphosphocytidyl-2-C-methyl-D-erythritol from CTP and 2-C-methyl-D-erythritol 4-phosphate (MEP).</text>
</comment>
<dbReference type="CDD" id="cd00554">
    <property type="entry name" value="MECDP_synthase"/>
    <property type="match status" value="1"/>
</dbReference>
<comment type="caution">
    <text evidence="15">The sequence shown here is derived from an EMBL/GenBank/DDBJ whole genome shotgun (WGS) entry which is preliminary data.</text>
</comment>
<evidence type="ECO:0000313" key="15">
    <source>
        <dbReference type="EMBL" id="GAA4914526.1"/>
    </source>
</evidence>
<dbReference type="PROSITE" id="PS01350">
    <property type="entry name" value="ISPF"/>
    <property type="match status" value="1"/>
</dbReference>
<dbReference type="InterPro" id="IPR050088">
    <property type="entry name" value="IspD/TarI_cytidylyltransf_bact"/>
</dbReference>
<dbReference type="InterPro" id="IPR018294">
    <property type="entry name" value="ISPD_synthase_CS"/>
</dbReference>
<feature type="binding site" evidence="12">
    <location>
        <begin position="285"/>
        <end position="287"/>
    </location>
    <ligand>
        <name>4-CDP-2-C-methyl-D-erythritol 2-phosphate</name>
        <dbReference type="ChEBI" id="CHEBI:57919"/>
    </ligand>
</feature>
<dbReference type="RefSeq" id="WP_345476667.1">
    <property type="nucleotide sequence ID" value="NZ_BAABLW010000002.1"/>
</dbReference>
<dbReference type="EC" id="4.6.1.12" evidence="12"/>
<dbReference type="InterPro" id="IPR020555">
    <property type="entry name" value="MECDP_synthase_CS"/>
</dbReference>
<feature type="binding site" evidence="12">
    <location>
        <position position="287"/>
    </location>
    <ligand>
        <name>a divalent metal cation</name>
        <dbReference type="ChEBI" id="CHEBI:60240"/>
    </ligand>
</feature>
<comment type="subunit">
    <text evidence="12">Homotrimer.</text>
</comment>
<dbReference type="PANTHER" id="PTHR32125:SF4">
    <property type="entry name" value="2-C-METHYL-D-ERYTHRITOL 4-PHOSPHATE CYTIDYLYLTRANSFERASE, CHLOROPLASTIC"/>
    <property type="match status" value="1"/>
</dbReference>
<evidence type="ECO:0000256" key="6">
    <source>
        <dbReference type="ARBA" id="ARBA00022679"/>
    </source>
</evidence>
<comment type="pathway">
    <text evidence="3 12">Isoprenoid biosynthesis; isopentenyl diphosphate biosynthesis via DXP pathway; isopentenyl diphosphate from 1-deoxy-D-xylulose 5-phosphate: step 4/6.</text>
</comment>